<evidence type="ECO:0000256" key="2">
    <source>
        <dbReference type="ARBA" id="ARBA00004818"/>
    </source>
</evidence>
<evidence type="ECO:0000256" key="1">
    <source>
        <dbReference type="ARBA" id="ARBA00000830"/>
    </source>
</evidence>
<evidence type="ECO:0000313" key="5">
    <source>
        <dbReference type="EMBL" id="QCD35550.1"/>
    </source>
</evidence>
<dbReference type="KEGG" id="mgod:E7746_06410"/>
<comment type="pathway">
    <text evidence="2">Organic acid metabolism; glycolate biosynthesis; glycolate from 2-phosphoglycolate: step 1/1.</text>
</comment>
<evidence type="ECO:0000313" key="6">
    <source>
        <dbReference type="Proteomes" id="UP000297031"/>
    </source>
</evidence>
<comment type="catalytic activity">
    <reaction evidence="1">
        <text>2-phosphoglycolate + H2O = glycolate + phosphate</text>
        <dbReference type="Rhea" id="RHEA:14369"/>
        <dbReference type="ChEBI" id="CHEBI:15377"/>
        <dbReference type="ChEBI" id="CHEBI:29805"/>
        <dbReference type="ChEBI" id="CHEBI:43474"/>
        <dbReference type="ChEBI" id="CHEBI:58033"/>
        <dbReference type="EC" id="3.1.3.18"/>
    </reaction>
</comment>
<reference evidence="5 6" key="1">
    <citation type="submission" date="2019-02" db="EMBL/GenBank/DDBJ databases">
        <title>Isolation and identification of novel species under the genus Muribaculum.</title>
        <authorList>
            <person name="Miyake S."/>
            <person name="Ding Y."/>
            <person name="Low A."/>
            <person name="Soh M."/>
            <person name="Seedorf H."/>
        </authorList>
    </citation>
    <scope>NUCLEOTIDE SEQUENCE [LARGE SCALE GENOMIC DNA]</scope>
    <source>
        <strain evidence="5 6">TLL-A4</strain>
    </source>
</reference>
<dbReference type="InterPro" id="IPR006439">
    <property type="entry name" value="HAD-SF_hydro_IA"/>
</dbReference>
<dbReference type="SUPFAM" id="SSF56784">
    <property type="entry name" value="HAD-like"/>
    <property type="match status" value="1"/>
</dbReference>
<dbReference type="PROSITE" id="PS01228">
    <property type="entry name" value="COF_1"/>
    <property type="match status" value="1"/>
</dbReference>
<dbReference type="OrthoDB" id="9807630at2"/>
<dbReference type="EC" id="3.1.3.18" evidence="4"/>
<dbReference type="InterPro" id="IPR050155">
    <property type="entry name" value="HAD-like_hydrolase_sf"/>
</dbReference>
<dbReference type="PANTHER" id="PTHR43434:SF1">
    <property type="entry name" value="PHOSPHOGLYCOLATE PHOSPHATASE"/>
    <property type="match status" value="1"/>
</dbReference>
<keyword evidence="5" id="KW-0378">Hydrolase</keyword>
<dbReference type="Pfam" id="PF13419">
    <property type="entry name" value="HAD_2"/>
    <property type="match status" value="1"/>
</dbReference>
<dbReference type="EMBL" id="CP039393">
    <property type="protein sequence ID" value="QCD35550.1"/>
    <property type="molecule type" value="Genomic_DNA"/>
</dbReference>
<dbReference type="GO" id="GO:0006281">
    <property type="term" value="P:DNA repair"/>
    <property type="evidence" value="ECO:0007669"/>
    <property type="project" value="TreeGrafter"/>
</dbReference>
<dbReference type="SFLD" id="SFLDS00003">
    <property type="entry name" value="Haloacid_Dehalogenase"/>
    <property type="match status" value="1"/>
</dbReference>
<gene>
    <name evidence="5" type="ORF">E7746_06410</name>
</gene>
<evidence type="ECO:0000256" key="3">
    <source>
        <dbReference type="ARBA" id="ARBA00006171"/>
    </source>
</evidence>
<name>A0A4P7VHV7_9BACT</name>
<accession>A0A4P7VHV7</accession>
<dbReference type="GO" id="GO:0005829">
    <property type="term" value="C:cytosol"/>
    <property type="evidence" value="ECO:0007669"/>
    <property type="project" value="TreeGrafter"/>
</dbReference>
<dbReference type="Gene3D" id="1.10.150.240">
    <property type="entry name" value="Putative phosphatase, domain 2"/>
    <property type="match status" value="1"/>
</dbReference>
<dbReference type="PANTHER" id="PTHR43434">
    <property type="entry name" value="PHOSPHOGLYCOLATE PHOSPHATASE"/>
    <property type="match status" value="1"/>
</dbReference>
<dbReference type="InterPro" id="IPR023214">
    <property type="entry name" value="HAD_sf"/>
</dbReference>
<sequence length="219" mass="24409">MKELVIFDLDGTLLNTIADLGIATNYALKKMGFPEHPLSAYPAMVGNGVKKLLCRALPSGFDNDDTVAELRTYFKEYYDEHSADHSVPYPGIPQLLENLRDKGVKIAVASNKYQEAVEKLIGHFFPNLEWAAVEGQKEDVPVKPDPSIVFDILSKSPTPKATVLYVGDSGVDMETARRACVESVGVTWGFRPMTELKEYHADHIVNTADDIFELVNREY</sequence>
<dbReference type="AlphaFoldDB" id="A0A4P7VHV7"/>
<protein>
    <recommendedName>
        <fullName evidence="4">phosphoglycolate phosphatase</fullName>
        <ecNumber evidence="4">3.1.3.18</ecNumber>
    </recommendedName>
</protein>
<organism evidence="5 6">
    <name type="scientific">Muribaculum gordoncarteri</name>
    <dbReference type="NCBI Taxonomy" id="2530390"/>
    <lineage>
        <taxon>Bacteria</taxon>
        <taxon>Pseudomonadati</taxon>
        <taxon>Bacteroidota</taxon>
        <taxon>Bacteroidia</taxon>
        <taxon>Bacteroidales</taxon>
        <taxon>Muribaculaceae</taxon>
        <taxon>Muribaculum</taxon>
    </lineage>
</organism>
<proteinExistence type="inferred from homology"/>
<evidence type="ECO:0000256" key="4">
    <source>
        <dbReference type="ARBA" id="ARBA00013078"/>
    </source>
</evidence>
<dbReference type="RefSeq" id="WP_136410221.1">
    <property type="nucleotide sequence ID" value="NZ_CP039393.1"/>
</dbReference>
<dbReference type="Proteomes" id="UP000297031">
    <property type="component" value="Chromosome"/>
</dbReference>
<dbReference type="SFLD" id="SFLDG01129">
    <property type="entry name" value="C1.5:_HAD__Beta-PGM__Phosphata"/>
    <property type="match status" value="1"/>
</dbReference>
<dbReference type="InterPro" id="IPR036412">
    <property type="entry name" value="HAD-like_sf"/>
</dbReference>
<dbReference type="InterPro" id="IPR023198">
    <property type="entry name" value="PGP-like_dom2"/>
</dbReference>
<dbReference type="InterPro" id="IPR041492">
    <property type="entry name" value="HAD_2"/>
</dbReference>
<dbReference type="GO" id="GO:0008967">
    <property type="term" value="F:phosphoglycolate phosphatase activity"/>
    <property type="evidence" value="ECO:0007669"/>
    <property type="project" value="UniProtKB-EC"/>
</dbReference>
<dbReference type="NCBIfam" id="TIGR01549">
    <property type="entry name" value="HAD-SF-IA-v1"/>
    <property type="match status" value="1"/>
</dbReference>
<comment type="similarity">
    <text evidence="3">Belongs to the HAD-like hydrolase superfamily. CbbY/CbbZ/Gph/YieH family.</text>
</comment>
<dbReference type="Gene3D" id="3.40.50.1000">
    <property type="entry name" value="HAD superfamily/HAD-like"/>
    <property type="match status" value="1"/>
</dbReference>
<keyword evidence="6" id="KW-1185">Reference proteome</keyword>